<dbReference type="EnsemblPlants" id="EMT10592">
    <property type="protein sequence ID" value="EMT10592"/>
    <property type="gene ID" value="F775_42738"/>
</dbReference>
<protein>
    <recommendedName>
        <fullName evidence="2">Rx N-terminal domain-containing protein</fullName>
    </recommendedName>
</protein>
<organism evidence="1">
    <name type="scientific">Aegilops tauschii</name>
    <name type="common">Tausch's goatgrass</name>
    <name type="synonym">Aegilops squarrosa</name>
    <dbReference type="NCBI Taxonomy" id="37682"/>
    <lineage>
        <taxon>Eukaryota</taxon>
        <taxon>Viridiplantae</taxon>
        <taxon>Streptophyta</taxon>
        <taxon>Embryophyta</taxon>
        <taxon>Tracheophyta</taxon>
        <taxon>Spermatophyta</taxon>
        <taxon>Magnoliopsida</taxon>
        <taxon>Liliopsida</taxon>
        <taxon>Poales</taxon>
        <taxon>Poaceae</taxon>
        <taxon>BOP clade</taxon>
        <taxon>Pooideae</taxon>
        <taxon>Triticodae</taxon>
        <taxon>Triticeae</taxon>
        <taxon>Triticinae</taxon>
        <taxon>Aegilops</taxon>
    </lineage>
</organism>
<dbReference type="AlphaFoldDB" id="M8B1E5"/>
<evidence type="ECO:0008006" key="2">
    <source>
        <dbReference type="Google" id="ProtNLM"/>
    </source>
</evidence>
<accession>M8B1E5</accession>
<proteinExistence type="predicted"/>
<evidence type="ECO:0000313" key="1">
    <source>
        <dbReference type="EnsemblPlants" id="EMT10592"/>
    </source>
</evidence>
<name>M8B1E5_AEGTA</name>
<sequence length="54" mass="6397">MEKHREILERDVAAVLRIIKDAAKEAFWREVGVWLDALKKVAFEGTDFFDELKY</sequence>
<reference evidence="1" key="1">
    <citation type="submission" date="2015-06" db="UniProtKB">
        <authorList>
            <consortium name="EnsemblPlants"/>
        </authorList>
    </citation>
    <scope>IDENTIFICATION</scope>
</reference>